<accession>A0A9P0CGK5</accession>
<proteinExistence type="predicted"/>
<protein>
    <recommendedName>
        <fullName evidence="2">Regulatory protein zeste</fullName>
    </recommendedName>
</protein>
<evidence type="ECO:0000256" key="5">
    <source>
        <dbReference type="ARBA" id="ARBA00025466"/>
    </source>
</evidence>
<sequence>MTEEKKRSSNFTQREKDILISLVEKYINVLECKKTNAIYNKQKHECWEKLAWDYNALQTSGQRTGSQLRTLYEQMKKLAKQHKADSKVEILKTGGGENTKHNILSSQDEKILSLLQEKYFCVDNVLDSNVLNENNSETENTFFATPSTSRNFQSCDEILKKPLSLKTNIGQLTNIDNDFTFNETSDETIEILLEEEPMEEQSQSLLQFQPGKKFKKKQEQENVKTDVNKKEKSKEKSTNKKPNGGTILKPSGLSAKKFEVYENKIQVLHLVQKNEEETLKGIKMDNEIKQIIKEKEVLDLKIKKIQYDRLLENNY</sequence>
<feature type="domain" description="Myb/SANT-like DNA-binding" evidence="7">
    <location>
        <begin position="7"/>
        <end position="84"/>
    </location>
</feature>
<organism evidence="8 9">
    <name type="scientific">Psylliodes chrysocephalus</name>
    <dbReference type="NCBI Taxonomy" id="3402493"/>
    <lineage>
        <taxon>Eukaryota</taxon>
        <taxon>Metazoa</taxon>
        <taxon>Ecdysozoa</taxon>
        <taxon>Arthropoda</taxon>
        <taxon>Hexapoda</taxon>
        <taxon>Insecta</taxon>
        <taxon>Pterygota</taxon>
        <taxon>Neoptera</taxon>
        <taxon>Endopterygota</taxon>
        <taxon>Coleoptera</taxon>
        <taxon>Polyphaga</taxon>
        <taxon>Cucujiformia</taxon>
        <taxon>Chrysomeloidea</taxon>
        <taxon>Chrysomelidae</taxon>
        <taxon>Galerucinae</taxon>
        <taxon>Alticini</taxon>
        <taxon>Psylliodes</taxon>
    </lineage>
</organism>
<evidence type="ECO:0000313" key="9">
    <source>
        <dbReference type="Proteomes" id="UP001153636"/>
    </source>
</evidence>
<evidence type="ECO:0000256" key="3">
    <source>
        <dbReference type="ARBA" id="ARBA00023015"/>
    </source>
</evidence>
<dbReference type="PANTHER" id="PTHR21411">
    <property type="entry name" value="APONTIC"/>
    <property type="match status" value="1"/>
</dbReference>
<dbReference type="AlphaFoldDB" id="A0A9P0CGK5"/>
<feature type="compositionally biased region" description="Low complexity" evidence="6">
    <location>
        <begin position="200"/>
        <end position="211"/>
    </location>
</feature>
<evidence type="ECO:0000256" key="2">
    <source>
        <dbReference type="ARBA" id="ARBA00016807"/>
    </source>
</evidence>
<evidence type="ECO:0000313" key="8">
    <source>
        <dbReference type="EMBL" id="CAH1098865.1"/>
    </source>
</evidence>
<keyword evidence="4" id="KW-0804">Transcription</keyword>
<keyword evidence="9" id="KW-1185">Reference proteome</keyword>
<feature type="region of interest" description="Disordered" evidence="6">
    <location>
        <begin position="200"/>
        <end position="249"/>
    </location>
</feature>
<comment type="subunit">
    <text evidence="1">Self-associates forming complexes of several hundred monomers.</text>
</comment>
<dbReference type="InterPro" id="IPR028002">
    <property type="entry name" value="Myb_DNA-bind_5"/>
</dbReference>
<dbReference type="PANTHER" id="PTHR21411:SF0">
    <property type="entry name" value="REGULATORY PROTEIN ZESTE"/>
    <property type="match status" value="1"/>
</dbReference>
<dbReference type="Proteomes" id="UP001153636">
    <property type="component" value="Chromosome 1"/>
</dbReference>
<reference evidence="8" key="1">
    <citation type="submission" date="2022-01" db="EMBL/GenBank/DDBJ databases">
        <authorList>
            <person name="King R."/>
        </authorList>
    </citation>
    <scope>NUCLEOTIDE SEQUENCE</scope>
</reference>
<gene>
    <name evidence="8" type="ORF">PSYICH_LOCUS745</name>
</gene>
<evidence type="ECO:0000259" key="7">
    <source>
        <dbReference type="Pfam" id="PF13873"/>
    </source>
</evidence>
<evidence type="ECO:0000256" key="6">
    <source>
        <dbReference type="SAM" id="MobiDB-lite"/>
    </source>
</evidence>
<keyword evidence="3" id="KW-0805">Transcription regulation</keyword>
<dbReference type="EMBL" id="OV651813">
    <property type="protein sequence ID" value="CAH1098865.1"/>
    <property type="molecule type" value="Genomic_DNA"/>
</dbReference>
<name>A0A9P0CGK5_9CUCU</name>
<comment type="function">
    <text evidence="5">Involved in transvection phenomena (= synapsis-dependent gene expression), where the synaptic pairing of chromosomes carrying genes with which zeste interacts influences the expression of these genes. Zeste binds to DNA and stimulates transcription from a nearby promoter.</text>
</comment>
<evidence type="ECO:0000256" key="4">
    <source>
        <dbReference type="ARBA" id="ARBA00023163"/>
    </source>
</evidence>
<feature type="compositionally biased region" description="Basic and acidic residues" evidence="6">
    <location>
        <begin position="217"/>
        <end position="238"/>
    </location>
</feature>
<evidence type="ECO:0000256" key="1">
    <source>
        <dbReference type="ARBA" id="ARBA00011764"/>
    </source>
</evidence>
<dbReference type="Pfam" id="PF13873">
    <property type="entry name" value="Myb_DNA-bind_5"/>
    <property type="match status" value="1"/>
</dbReference>
<dbReference type="OrthoDB" id="6134189at2759"/>